<proteinExistence type="predicted"/>
<keyword evidence="1" id="KW-0812">Transmembrane</keyword>
<reference evidence="2 3" key="1">
    <citation type="journal article" date="2015" name="Int. J. Syst. Evol. Microbiol.">
        <title>Micromonospora costi sp. nov., isolated from a leaf of Costus speciosus.</title>
        <authorList>
            <person name="Thawai C."/>
        </authorList>
    </citation>
    <scope>NUCLEOTIDE SEQUENCE [LARGE SCALE GENOMIC DNA]</scope>
    <source>
        <strain evidence="2 3">CS1-12</strain>
    </source>
</reference>
<dbReference type="RefSeq" id="WP_120778551.1">
    <property type="nucleotide sequence ID" value="NZ_JBHLUP010000009.1"/>
</dbReference>
<feature type="transmembrane region" description="Helical" evidence="1">
    <location>
        <begin position="38"/>
        <end position="57"/>
    </location>
</feature>
<protein>
    <submittedName>
        <fullName evidence="2">Uncharacterized protein</fullName>
    </submittedName>
</protein>
<evidence type="ECO:0000313" key="2">
    <source>
        <dbReference type="EMBL" id="RKN58383.1"/>
    </source>
</evidence>
<evidence type="ECO:0000256" key="1">
    <source>
        <dbReference type="SAM" id="Phobius"/>
    </source>
</evidence>
<dbReference type="EMBL" id="RBAN01000001">
    <property type="protein sequence ID" value="RKN58383.1"/>
    <property type="molecule type" value="Genomic_DNA"/>
</dbReference>
<evidence type="ECO:0000313" key="3">
    <source>
        <dbReference type="Proteomes" id="UP000279968"/>
    </source>
</evidence>
<dbReference type="AlphaFoldDB" id="A0A3B0ADE3"/>
<gene>
    <name evidence="2" type="ORF">D7193_07465</name>
</gene>
<dbReference type="Proteomes" id="UP000279968">
    <property type="component" value="Unassembled WGS sequence"/>
</dbReference>
<keyword evidence="3" id="KW-1185">Reference proteome</keyword>
<comment type="caution">
    <text evidence="2">The sequence shown here is derived from an EMBL/GenBank/DDBJ whole genome shotgun (WGS) entry which is preliminary data.</text>
</comment>
<accession>A0A3B0ADE3</accession>
<dbReference type="OrthoDB" id="3402398at2"/>
<name>A0A3B0ADE3_9ACTN</name>
<organism evidence="2 3">
    <name type="scientific">Micromonospora costi</name>
    <dbReference type="NCBI Taxonomy" id="1530042"/>
    <lineage>
        <taxon>Bacteria</taxon>
        <taxon>Bacillati</taxon>
        <taxon>Actinomycetota</taxon>
        <taxon>Actinomycetes</taxon>
        <taxon>Micromonosporales</taxon>
        <taxon>Micromonosporaceae</taxon>
        <taxon>Micromonospora</taxon>
    </lineage>
</organism>
<keyword evidence="1" id="KW-1133">Transmembrane helix</keyword>
<sequence>MRDDLTFAEQVQRDLRDVHWPGPEEIRALARRRSRRRIVAATAVLALAGISAAAIAVPGGSSPPPAASASPTASPRAEIAREALLQPADLAQPVDVELYESGLGEVVDLSSMLGHCRETQGLPVGWVESRLSRSQTMLREGRAGADSRPADVVATQGLYRLAPDDAGAFFSELDALVAPCARWRSVGPYELKGRSGTAEAVHSWQVVRRGFAGDEAVVLRHTVSRPRDLKTGETIGDEMRPTDTAVVRVGDLIAVLNLNEATEAELMQLSVVAAARMCAAANPGC</sequence>
<keyword evidence="1" id="KW-0472">Membrane</keyword>